<dbReference type="Gene3D" id="1.10.3720.10">
    <property type="entry name" value="MetI-like"/>
    <property type="match status" value="1"/>
</dbReference>
<feature type="transmembrane region" description="Helical" evidence="7">
    <location>
        <begin position="109"/>
        <end position="130"/>
    </location>
</feature>
<keyword evidence="4 7" id="KW-0812">Transmembrane</keyword>
<feature type="transmembrane region" description="Helical" evidence="7">
    <location>
        <begin position="136"/>
        <end position="157"/>
    </location>
</feature>
<feature type="domain" description="ABC transmembrane type-1" evidence="8">
    <location>
        <begin position="72"/>
        <end position="261"/>
    </location>
</feature>
<evidence type="ECO:0000256" key="1">
    <source>
        <dbReference type="ARBA" id="ARBA00004651"/>
    </source>
</evidence>
<dbReference type="PANTHER" id="PTHR43744:SF12">
    <property type="entry name" value="ABC TRANSPORTER PERMEASE PROTEIN MG189-RELATED"/>
    <property type="match status" value="1"/>
</dbReference>
<evidence type="ECO:0000259" key="8">
    <source>
        <dbReference type="PROSITE" id="PS50928"/>
    </source>
</evidence>
<organism evidence="9">
    <name type="scientific">candidate division WOR-3 bacterium</name>
    <dbReference type="NCBI Taxonomy" id="2052148"/>
    <lineage>
        <taxon>Bacteria</taxon>
        <taxon>Bacteria division WOR-3</taxon>
    </lineage>
</organism>
<dbReference type="GO" id="GO:0005886">
    <property type="term" value="C:plasma membrane"/>
    <property type="evidence" value="ECO:0007669"/>
    <property type="project" value="UniProtKB-SubCell"/>
</dbReference>
<dbReference type="InterPro" id="IPR000515">
    <property type="entry name" value="MetI-like"/>
</dbReference>
<evidence type="ECO:0000256" key="2">
    <source>
        <dbReference type="ARBA" id="ARBA00022448"/>
    </source>
</evidence>
<evidence type="ECO:0000256" key="4">
    <source>
        <dbReference type="ARBA" id="ARBA00022692"/>
    </source>
</evidence>
<comment type="subcellular location">
    <subcellularLocation>
        <location evidence="1 7">Cell membrane</location>
        <topology evidence="1 7">Multi-pass membrane protein</topology>
    </subcellularLocation>
</comment>
<dbReference type="PANTHER" id="PTHR43744">
    <property type="entry name" value="ABC TRANSPORTER PERMEASE PROTEIN MG189-RELATED-RELATED"/>
    <property type="match status" value="1"/>
</dbReference>
<dbReference type="SUPFAM" id="SSF161098">
    <property type="entry name" value="MetI-like"/>
    <property type="match status" value="1"/>
</dbReference>
<keyword evidence="5 7" id="KW-1133">Transmembrane helix</keyword>
<evidence type="ECO:0000256" key="6">
    <source>
        <dbReference type="ARBA" id="ARBA00023136"/>
    </source>
</evidence>
<dbReference type="PROSITE" id="PS50928">
    <property type="entry name" value="ABC_TM1"/>
    <property type="match status" value="1"/>
</dbReference>
<dbReference type="EMBL" id="DTGD01000076">
    <property type="protein sequence ID" value="HGB35654.1"/>
    <property type="molecule type" value="Genomic_DNA"/>
</dbReference>
<feature type="transmembrane region" description="Helical" evidence="7">
    <location>
        <begin position="182"/>
        <end position="204"/>
    </location>
</feature>
<dbReference type="AlphaFoldDB" id="A0A7V3NUW2"/>
<accession>A0A7V3NUW2</accession>
<feature type="transmembrane region" description="Helical" evidence="7">
    <location>
        <begin position="12"/>
        <end position="32"/>
    </location>
</feature>
<evidence type="ECO:0000256" key="7">
    <source>
        <dbReference type="RuleBase" id="RU363032"/>
    </source>
</evidence>
<keyword evidence="6 7" id="KW-0472">Membrane</keyword>
<name>A0A7V3NUW2_UNCW3</name>
<feature type="transmembrane region" description="Helical" evidence="7">
    <location>
        <begin position="240"/>
        <end position="261"/>
    </location>
</feature>
<keyword evidence="3" id="KW-1003">Cell membrane</keyword>
<dbReference type="Pfam" id="PF00528">
    <property type="entry name" value="BPD_transp_1"/>
    <property type="match status" value="1"/>
</dbReference>
<dbReference type="CDD" id="cd06261">
    <property type="entry name" value="TM_PBP2"/>
    <property type="match status" value="1"/>
</dbReference>
<evidence type="ECO:0000313" key="9">
    <source>
        <dbReference type="EMBL" id="HGB35654.1"/>
    </source>
</evidence>
<evidence type="ECO:0000256" key="3">
    <source>
        <dbReference type="ARBA" id="ARBA00022475"/>
    </source>
</evidence>
<comment type="caution">
    <text evidence="9">The sequence shown here is derived from an EMBL/GenBank/DDBJ whole genome shotgun (WGS) entry which is preliminary data.</text>
</comment>
<reference evidence="9" key="1">
    <citation type="journal article" date="2020" name="mSystems">
        <title>Genome- and Community-Level Interaction Insights into Carbon Utilization and Element Cycling Functions of Hydrothermarchaeota in Hydrothermal Sediment.</title>
        <authorList>
            <person name="Zhou Z."/>
            <person name="Liu Y."/>
            <person name="Xu W."/>
            <person name="Pan J."/>
            <person name="Luo Z.H."/>
            <person name="Li M."/>
        </authorList>
    </citation>
    <scope>NUCLEOTIDE SEQUENCE [LARGE SCALE GENOMIC DNA]</scope>
    <source>
        <strain evidence="9">SpSt-754</strain>
    </source>
</reference>
<sequence>MKFRSIIIWKIVVYSILITLAILSILPFYWMLTTSFKTPAESIAVPPTWIPKTFTLLGYKTVLTKIHFLRYMYISLITSILTILGSLLTALLAAYAFSWIQFKGRDTIFMGFLSLMMVPMPVYIIPLFLIVQRLGWLDTLQVMIVPWTVSIFSIFLLRQNMRSIPKDLYDAAVIDGCGRLRFLFQIIVPLIKPAITTMVIFEFISSWNTFMWPLMVINKDNLRPIQVGLAYFAQGESTNYPALMAASTLSILPLVILFFIAQKQIIESYARSGLKE</sequence>
<proteinExistence type="inferred from homology"/>
<protein>
    <submittedName>
        <fullName evidence="9">Carbohydrate ABC transporter permease</fullName>
    </submittedName>
</protein>
<dbReference type="GO" id="GO:0055085">
    <property type="term" value="P:transmembrane transport"/>
    <property type="evidence" value="ECO:0007669"/>
    <property type="project" value="InterPro"/>
</dbReference>
<comment type="similarity">
    <text evidence="7">Belongs to the binding-protein-dependent transport system permease family.</text>
</comment>
<evidence type="ECO:0000256" key="5">
    <source>
        <dbReference type="ARBA" id="ARBA00022989"/>
    </source>
</evidence>
<feature type="transmembrane region" description="Helical" evidence="7">
    <location>
        <begin position="71"/>
        <end position="97"/>
    </location>
</feature>
<gene>
    <name evidence="9" type="ORF">ENV38_01945</name>
</gene>
<keyword evidence="2 7" id="KW-0813">Transport</keyword>
<dbReference type="InterPro" id="IPR035906">
    <property type="entry name" value="MetI-like_sf"/>
</dbReference>